<evidence type="ECO:0000313" key="7">
    <source>
        <dbReference type="EMBL" id="SMR92541.1"/>
    </source>
</evidence>
<evidence type="ECO:0000259" key="6">
    <source>
        <dbReference type="Pfam" id="PF02826"/>
    </source>
</evidence>
<dbReference type="InterPro" id="IPR006140">
    <property type="entry name" value="D-isomer_DH_NAD-bd"/>
</dbReference>
<evidence type="ECO:0000256" key="4">
    <source>
        <dbReference type="RuleBase" id="RU003719"/>
    </source>
</evidence>
<evidence type="ECO:0000259" key="5">
    <source>
        <dbReference type="Pfam" id="PF00389"/>
    </source>
</evidence>
<reference evidence="7 8" key="1">
    <citation type="submission" date="2017-05" db="EMBL/GenBank/DDBJ databases">
        <authorList>
            <person name="Varghese N."/>
            <person name="Submissions S."/>
        </authorList>
    </citation>
    <scope>NUCLEOTIDE SEQUENCE [LARGE SCALE GENOMIC DNA]</scope>
    <source>
        <strain evidence="7 8">MACB1020</strain>
    </source>
</reference>
<evidence type="ECO:0000313" key="8">
    <source>
        <dbReference type="Proteomes" id="UP000196803"/>
    </source>
</evidence>
<dbReference type="Gene3D" id="3.40.50.720">
    <property type="entry name" value="NAD(P)-binding Rossmann-like Domain"/>
    <property type="match status" value="2"/>
</dbReference>
<dbReference type="CDD" id="cd12171">
    <property type="entry name" value="2-Hacid_dh_10"/>
    <property type="match status" value="1"/>
</dbReference>
<dbReference type="Pfam" id="PF00389">
    <property type="entry name" value="2-Hacid_dh"/>
    <property type="match status" value="1"/>
</dbReference>
<feature type="domain" description="D-isomer specific 2-hydroxyacid dehydrogenase catalytic" evidence="5">
    <location>
        <begin position="59"/>
        <end position="347"/>
    </location>
</feature>
<dbReference type="PANTHER" id="PTHR42789">
    <property type="entry name" value="D-ISOMER SPECIFIC 2-HYDROXYACID DEHYDROGENASE FAMILY PROTEIN (AFU_ORTHOLOGUE AFUA_6G10090)"/>
    <property type="match status" value="1"/>
</dbReference>
<dbReference type="InterPro" id="IPR050857">
    <property type="entry name" value="D-2-hydroxyacid_DH"/>
</dbReference>
<dbReference type="EMBL" id="FXXC01000001">
    <property type="protein sequence ID" value="SMR92541.1"/>
    <property type="molecule type" value="Genomic_DNA"/>
</dbReference>
<evidence type="ECO:0000256" key="3">
    <source>
        <dbReference type="ARBA" id="ARBA00023027"/>
    </source>
</evidence>
<dbReference type="PANTHER" id="PTHR42789:SF1">
    <property type="entry name" value="D-ISOMER SPECIFIC 2-HYDROXYACID DEHYDROGENASE FAMILY PROTEIN (AFU_ORTHOLOGUE AFUA_6G10090)"/>
    <property type="match status" value="1"/>
</dbReference>
<dbReference type="SUPFAM" id="SSF51735">
    <property type="entry name" value="NAD(P)-binding Rossmann-fold domains"/>
    <property type="match status" value="1"/>
</dbReference>
<dbReference type="GeneID" id="31773347"/>
<dbReference type="SUPFAM" id="SSF52283">
    <property type="entry name" value="Formate/glycerate dehydrogenase catalytic domain-like"/>
    <property type="match status" value="1"/>
</dbReference>
<organism evidence="7 8">
    <name type="scientific">Caldicellulosiruptor bescii</name>
    <name type="common">Anaerocellum thermophilum</name>
    <dbReference type="NCBI Taxonomy" id="31899"/>
    <lineage>
        <taxon>Bacteria</taxon>
        <taxon>Bacillati</taxon>
        <taxon>Bacillota</taxon>
        <taxon>Bacillota incertae sedis</taxon>
        <taxon>Caldicellulosiruptorales</taxon>
        <taxon>Caldicellulosiruptoraceae</taxon>
        <taxon>Caldicellulosiruptor</taxon>
    </lineage>
</organism>
<protein>
    <submittedName>
        <fullName evidence="7">D-3-phosphoglycerate dehydrogenase</fullName>
    </submittedName>
</protein>
<feature type="domain" description="D-isomer specific 2-hydroxyacid dehydrogenase NAD-binding" evidence="6">
    <location>
        <begin position="137"/>
        <end position="315"/>
    </location>
</feature>
<sequence>MSKKMKIMVIGDAMIPGKDFESAAKKYLSDYVEEIITGDWENNWDNLQRRRLEVEKKGPEIEEVVPLIKEKGQDVSMLFGLFVPISKETFNYLPKVKIIGVSRAGLENVNVKEATQRGVLVFNVQGRNAEAVSDFAIGLLLAECRNIARAHYAIKNGQWRKEFSNSDWIPELKGKTVGIIGFGYIGRLVAKKLSGFEVRRLVYDPYVSEEEIRECGCIPVDKETLFKESDFITLHARLTEENKNLVGKYEISLMKPTAYIINTARAGLIDKEALIEALKTKRIAGAALDVFWEEPIPSDSELLELDNVTLTSHLAGTTKEALTRSPELLMEDVKKFIEGQKARFIVNPEVLENQEFKKWLEGVKK</sequence>
<evidence type="ECO:0000256" key="1">
    <source>
        <dbReference type="ARBA" id="ARBA00005854"/>
    </source>
</evidence>
<dbReference type="InterPro" id="IPR036291">
    <property type="entry name" value="NAD(P)-bd_dom_sf"/>
</dbReference>
<gene>
    <name evidence="7" type="ORF">SAMN05216240_1065</name>
</gene>
<keyword evidence="2 4" id="KW-0560">Oxidoreductase</keyword>
<accession>A0ABY1S761</accession>
<proteinExistence type="inferred from homology"/>
<dbReference type="Pfam" id="PF02826">
    <property type="entry name" value="2-Hacid_dh_C"/>
    <property type="match status" value="1"/>
</dbReference>
<comment type="similarity">
    <text evidence="1 4">Belongs to the D-isomer specific 2-hydroxyacid dehydrogenase family.</text>
</comment>
<dbReference type="InterPro" id="IPR006139">
    <property type="entry name" value="D-isomer_2_OHA_DH_cat_dom"/>
</dbReference>
<keyword evidence="3" id="KW-0520">NAD</keyword>
<dbReference type="RefSeq" id="WP_015908365.1">
    <property type="nucleotide sequence ID" value="NZ_FUZJ01000001.1"/>
</dbReference>
<keyword evidence="8" id="KW-1185">Reference proteome</keyword>
<comment type="caution">
    <text evidence="7">The sequence shown here is derived from an EMBL/GenBank/DDBJ whole genome shotgun (WGS) entry which is preliminary data.</text>
</comment>
<name>A0ABY1S761_CALBS</name>
<dbReference type="Proteomes" id="UP000196803">
    <property type="component" value="Unassembled WGS sequence"/>
</dbReference>
<evidence type="ECO:0000256" key="2">
    <source>
        <dbReference type="ARBA" id="ARBA00023002"/>
    </source>
</evidence>